<evidence type="ECO:0000256" key="2">
    <source>
        <dbReference type="PROSITE-ProRule" id="PRU00169"/>
    </source>
</evidence>
<keyword evidence="2" id="KW-0597">Phosphoprotein</keyword>
<dbReference type="GO" id="GO:0006355">
    <property type="term" value="P:regulation of DNA-templated transcription"/>
    <property type="evidence" value="ECO:0007669"/>
    <property type="project" value="InterPro"/>
</dbReference>
<dbReference type="GO" id="GO:0003677">
    <property type="term" value="F:DNA binding"/>
    <property type="evidence" value="ECO:0007669"/>
    <property type="project" value="UniProtKB-KW"/>
</dbReference>
<reference evidence="5 6" key="1">
    <citation type="submission" date="2018-01" db="EMBL/GenBank/DDBJ databases">
        <title>Whole genome analyses suggest that Burkholderia sensu lato contains two further novel genera in the rhizoxinica-symbiotica group Mycetohabitans gen. nov., and Trinickia gen. nov.: implications for the evolution of diazotrophy and nodulation in the Burkholderiaceae.</title>
        <authorList>
            <person name="Estrada-de los Santos P."/>
            <person name="Palmer M."/>
            <person name="Chavez-Ramirez B."/>
            <person name="Beukes C."/>
            <person name="Steenkamp E.T."/>
            <person name="Hirsch A.M."/>
            <person name="Manyaka P."/>
            <person name="Maluk M."/>
            <person name="Lafos M."/>
            <person name="Crook M."/>
            <person name="Gross E."/>
            <person name="Simon M.F."/>
            <person name="Bueno dos Reis Junior F."/>
            <person name="Poole P.S."/>
            <person name="Venter S.N."/>
            <person name="James E.K."/>
        </authorList>
    </citation>
    <scope>NUCLEOTIDE SEQUENCE [LARGE SCALE GENOMIC DNA]</scope>
    <source>
        <strain evidence="5 6">GP25-8</strain>
    </source>
</reference>
<dbReference type="SMART" id="SM00421">
    <property type="entry name" value="HTH_LUXR"/>
    <property type="match status" value="1"/>
</dbReference>
<dbReference type="SUPFAM" id="SSF46894">
    <property type="entry name" value="C-terminal effector domain of the bipartite response regulators"/>
    <property type="match status" value="1"/>
</dbReference>
<dbReference type="SUPFAM" id="SSF52172">
    <property type="entry name" value="CheY-like"/>
    <property type="match status" value="1"/>
</dbReference>
<dbReference type="InterPro" id="IPR016032">
    <property type="entry name" value="Sig_transdc_resp-reg_C-effctor"/>
</dbReference>
<name>A0A2N7VRS4_9BURK</name>
<keyword evidence="1 5" id="KW-0238">DNA-binding</keyword>
<dbReference type="EMBL" id="PNYB01000020">
    <property type="protein sequence ID" value="PMS19864.1"/>
    <property type="molecule type" value="Genomic_DNA"/>
</dbReference>
<dbReference type="PROSITE" id="PS50110">
    <property type="entry name" value="RESPONSE_REGULATORY"/>
    <property type="match status" value="1"/>
</dbReference>
<sequence>MRFAVLSSDAERRDGLKALLRQIDRQARFYEARDWAQASRVMRRLPPELLVADWQDSMRASAVRAVLTEYPHMRIAAFVDDVTPARVRALVDAGVHGVVPRTTNPRLIVRLLELVLAGGHYAPFLPDGAHHPVPAVPMVAPRRDASGDPPRRKRFALALSPRQEQIMRCVHMGSTNKMIARTLGISEGTVKIHLASIFQQLGAPNRAAAVAIYNGWLTPQLEVLRGEGRSAPKPVLGQGGPVPLRRAASFKYSLSRRDCPLDLPLAAEPDVPFGGIPPAAS</sequence>
<dbReference type="PANTHER" id="PTHR43214">
    <property type="entry name" value="TWO-COMPONENT RESPONSE REGULATOR"/>
    <property type="match status" value="1"/>
</dbReference>
<keyword evidence="6" id="KW-1185">Reference proteome</keyword>
<dbReference type="RefSeq" id="WP_102611685.1">
    <property type="nucleotide sequence ID" value="NZ_CADIKD010000009.1"/>
</dbReference>
<feature type="modified residue" description="4-aspartylphosphate" evidence="2">
    <location>
        <position position="53"/>
    </location>
</feature>
<evidence type="ECO:0000256" key="1">
    <source>
        <dbReference type="ARBA" id="ARBA00023125"/>
    </source>
</evidence>
<gene>
    <name evidence="5" type="ORF">C0Z19_20575</name>
</gene>
<dbReference type="AlphaFoldDB" id="A0A2N7VRS4"/>
<dbReference type="InterPro" id="IPR000792">
    <property type="entry name" value="Tscrpt_reg_LuxR_C"/>
</dbReference>
<dbReference type="PROSITE" id="PS50043">
    <property type="entry name" value="HTH_LUXR_2"/>
    <property type="match status" value="1"/>
</dbReference>
<accession>A0A2N7VRS4</accession>
<dbReference type="InterPro" id="IPR001789">
    <property type="entry name" value="Sig_transdc_resp-reg_receiver"/>
</dbReference>
<dbReference type="Gene3D" id="3.40.50.2300">
    <property type="match status" value="1"/>
</dbReference>
<dbReference type="Proteomes" id="UP000235347">
    <property type="component" value="Unassembled WGS sequence"/>
</dbReference>
<feature type="domain" description="Response regulatory" evidence="4">
    <location>
        <begin position="2"/>
        <end position="116"/>
    </location>
</feature>
<dbReference type="CDD" id="cd06170">
    <property type="entry name" value="LuxR_C_like"/>
    <property type="match status" value="1"/>
</dbReference>
<evidence type="ECO:0000259" key="3">
    <source>
        <dbReference type="PROSITE" id="PS50043"/>
    </source>
</evidence>
<dbReference type="InterPro" id="IPR036388">
    <property type="entry name" value="WH-like_DNA-bd_sf"/>
</dbReference>
<organism evidence="5 6">
    <name type="scientific">Trinickia soli</name>
    <dbReference type="NCBI Taxonomy" id="380675"/>
    <lineage>
        <taxon>Bacteria</taxon>
        <taxon>Pseudomonadati</taxon>
        <taxon>Pseudomonadota</taxon>
        <taxon>Betaproteobacteria</taxon>
        <taxon>Burkholderiales</taxon>
        <taxon>Burkholderiaceae</taxon>
        <taxon>Trinickia</taxon>
    </lineage>
</organism>
<dbReference type="PRINTS" id="PR00038">
    <property type="entry name" value="HTHLUXR"/>
</dbReference>
<evidence type="ECO:0000313" key="6">
    <source>
        <dbReference type="Proteomes" id="UP000235347"/>
    </source>
</evidence>
<dbReference type="InterPro" id="IPR039420">
    <property type="entry name" value="WalR-like"/>
</dbReference>
<evidence type="ECO:0000259" key="4">
    <source>
        <dbReference type="PROSITE" id="PS50110"/>
    </source>
</evidence>
<proteinExistence type="predicted"/>
<evidence type="ECO:0000313" key="5">
    <source>
        <dbReference type="EMBL" id="PMS19864.1"/>
    </source>
</evidence>
<dbReference type="GO" id="GO:0000160">
    <property type="term" value="P:phosphorelay signal transduction system"/>
    <property type="evidence" value="ECO:0007669"/>
    <property type="project" value="InterPro"/>
</dbReference>
<comment type="caution">
    <text evidence="5">The sequence shown here is derived from an EMBL/GenBank/DDBJ whole genome shotgun (WGS) entry which is preliminary data.</text>
</comment>
<protein>
    <submittedName>
        <fullName evidence="5">DNA-binding response regulator</fullName>
    </submittedName>
</protein>
<dbReference type="InterPro" id="IPR011006">
    <property type="entry name" value="CheY-like_superfamily"/>
</dbReference>
<dbReference type="Pfam" id="PF00196">
    <property type="entry name" value="GerE"/>
    <property type="match status" value="1"/>
</dbReference>
<feature type="domain" description="HTH luxR-type" evidence="3">
    <location>
        <begin position="152"/>
        <end position="217"/>
    </location>
</feature>
<dbReference type="Gene3D" id="1.10.10.10">
    <property type="entry name" value="Winged helix-like DNA-binding domain superfamily/Winged helix DNA-binding domain"/>
    <property type="match status" value="1"/>
</dbReference>